<comment type="domain">
    <text evidence="33 34">The 17 amino acids long immunosuppressive region is present in many retroviral envelope proteins. Synthetic peptides derived from this relatively conserved sequence inhibit immune function in vitro and in vivo.</text>
</comment>
<evidence type="ECO:0000256" key="1">
    <source>
        <dbReference type="ARBA" id="ARBA00004402"/>
    </source>
</evidence>
<comment type="subunit">
    <text evidence="33">The mature envelope protein (Env) consists of a homotrimer of non-covalently associated gp120-gp41 heterodimers. The resulting complex protrudes from the virus surface as a spike. There seems to be as few as 10 spikes on the average virion. Surface protein gp120 interacts with host CD4, CCR5 and CXCR4. Gp120 also interacts with the C-type lectins CD209/DC-SIGN and CLEC4M/DC-SIGNR (collectively referred to as DC-SIGN(R)). Gp120 and gp41 interact with GalCer. Gp120 interacts with host ITGA4/ITGB7 complex; on CD4+ T-cells, this interaction results in rapid activation of integrin ITGAL/LFA-1, which facilitates efficient cell-to-cell spreading of HIV-1. Gp120 interacts with cell-associated heparan sulfate; this interaction increases virus infectivity on permissive cells and may be involved in infection of CD4- cells.</text>
</comment>
<evidence type="ECO:0000256" key="5">
    <source>
        <dbReference type="ARBA" id="ARBA00004578"/>
    </source>
</evidence>
<comment type="PTM">
    <text evidence="33">Highly glycosylated by host. The high number of glycan on the protein is reffered to as 'glycan shield' because it contributes to hide protein sequence from adaptive immune system.</text>
</comment>
<keyword evidence="26 33" id="KW-0564">Palmitate</keyword>
<organismHost>
    <name type="scientific">Homo sapiens</name>
    <name type="common">Human</name>
    <dbReference type="NCBI Taxonomy" id="9606"/>
</organismHost>
<comment type="subcellular location">
    <molecule>Transmembrane protein gp41</molecule>
    <subcellularLocation>
        <location evidence="33">Virion membrane</location>
        <topology evidence="33">Single-pass type I membrane protein</topology>
    </subcellularLocation>
    <subcellularLocation>
        <location evidence="33">Host cell membrane</location>
        <topology evidence="33">Single-pass type I membrane protein</topology>
    </subcellularLocation>
    <subcellularLocation>
        <location evidence="33">Host endosome membrane</location>
        <topology evidence="33">Single-pass type I membrane protein</topology>
    </subcellularLocation>
    <text evidence="33">It is probably concentrated at the site of budding and incorporated into the virions possibly by contacts between the cytoplasmic tail of Env and the N-terminus of Gag.</text>
</comment>
<evidence type="ECO:0000256" key="26">
    <source>
        <dbReference type="ARBA" id="ARBA00023139"/>
    </source>
</evidence>
<dbReference type="HAMAP" id="MF_04083">
    <property type="entry name" value="HIV_ENV"/>
    <property type="match status" value="1"/>
</dbReference>
<dbReference type="FunFam" id="1.10.287.210:FF:000001">
    <property type="entry name" value="Envelope glycoprotein gp160"/>
    <property type="match status" value="1"/>
</dbReference>
<keyword evidence="22 33" id="KW-1133">Transmembrane helix</keyword>
<evidence type="ECO:0000256" key="12">
    <source>
        <dbReference type="ARBA" id="ARBA00022595"/>
    </source>
</evidence>
<feature type="domain" description="Retroviral envelope protein GP41-like" evidence="37">
    <location>
        <begin position="526"/>
        <end position="715"/>
    </location>
</feature>
<dbReference type="FunFam" id="1.20.5.490:FF:000001">
    <property type="entry name" value="Envelope glycoprotein gp160"/>
    <property type="match status" value="1"/>
</dbReference>
<evidence type="ECO:0000256" key="8">
    <source>
        <dbReference type="ARBA" id="ARBA00022510"/>
    </source>
</evidence>
<protein>
    <recommendedName>
        <fullName evidence="33">Envelope glycoprotein gp160</fullName>
    </recommendedName>
    <alternativeName>
        <fullName evidence="33">Env polyprotein</fullName>
    </alternativeName>
    <component>
        <recommendedName>
            <fullName evidence="33">Surface protein gp120</fullName>
            <shortName evidence="33">SU</shortName>
        </recommendedName>
        <alternativeName>
            <fullName evidence="33">Glycoprotein 120</fullName>
            <shortName evidence="33">gp120</shortName>
        </alternativeName>
    </component>
    <component>
        <recommendedName>
            <fullName evidence="33">Transmembrane protein gp41</fullName>
            <shortName evidence="33">TM</shortName>
        </recommendedName>
        <alternativeName>
            <fullName evidence="33">Glycoprotein 41</fullName>
            <shortName evidence="33">gp41</shortName>
        </alternativeName>
    </component>
</protein>
<dbReference type="GO" id="GO:0055036">
    <property type="term" value="C:virion membrane"/>
    <property type="evidence" value="ECO:0007669"/>
    <property type="project" value="UniProtKB-SubCell"/>
</dbReference>
<dbReference type="CDD" id="cd09909">
    <property type="entry name" value="HIV-1-like_HR1-HR2"/>
    <property type="match status" value="1"/>
</dbReference>
<feature type="disulfide bond" evidence="33">
    <location>
        <begin position="232"/>
        <end position="243"/>
    </location>
</feature>
<feature type="disulfide bond" evidence="33">
    <location>
        <begin position="222"/>
        <end position="251"/>
    </location>
</feature>
<evidence type="ECO:0000256" key="4">
    <source>
        <dbReference type="ARBA" id="ARBA00004563"/>
    </source>
</evidence>
<evidence type="ECO:0000256" key="17">
    <source>
        <dbReference type="ARBA" id="ARBA00022804"/>
    </source>
</evidence>
<dbReference type="GO" id="GO:0020002">
    <property type="term" value="C:host cell plasma membrane"/>
    <property type="evidence" value="ECO:0007669"/>
    <property type="project" value="UniProtKB-SubCell"/>
</dbReference>
<gene>
    <name evidence="33 39" type="primary">env</name>
</gene>
<comment type="miscellaneous">
    <text evidence="33">HIV-1 lineages are divided in three main groups, M (for Major), O (for Outlier), and N (for New, or Non-M, Non-O). The vast majority of strains found worldwide belong to the group M. Group O seems to be endemic to and largely confined to Cameroon and neighboring countries in West Central Africa, where these viruses represent a small minority of HIV-1 strains. The group N is represented by a limited number of isolates from Cameroonian persons. The group M is further subdivided in 9 clades or subtypes (A to D, F to H, J and K).</text>
</comment>
<dbReference type="FunFam" id="2.170.40.20:FF:000001">
    <property type="entry name" value="Envelope glycoprotein gp160"/>
    <property type="match status" value="1"/>
</dbReference>
<dbReference type="Pfam" id="PF00516">
    <property type="entry name" value="GP120"/>
    <property type="match status" value="1"/>
</dbReference>
<feature type="topological domain" description="Cytoplasmic" evidence="33">
    <location>
        <begin position="702"/>
        <end position="852"/>
    </location>
</feature>
<keyword evidence="21 33" id="KW-1164">Virus endocytosis by host</keyword>
<dbReference type="GO" id="GO:0052031">
    <property type="term" value="P:symbiont-mediated perturbation of host defense response"/>
    <property type="evidence" value="ECO:0007669"/>
    <property type="project" value="UniProtKB-UniRule"/>
</dbReference>
<dbReference type="Gene3D" id="2.170.40.20">
    <property type="entry name" value="Human immunodeficiency virus 1, Gp160, envelope glycoprotein"/>
    <property type="match status" value="2"/>
</dbReference>
<dbReference type="Gene3D" id="1.10.287.210">
    <property type="match status" value="1"/>
</dbReference>
<keyword evidence="15 33" id="KW-0053">Apoptosis</keyword>
<keyword evidence="12 33" id="KW-1162">Viral penetration into host cytoplasm</keyword>
<dbReference type="InterPro" id="IPR036377">
    <property type="entry name" value="Gp120_core_sf"/>
</dbReference>
<feature type="transmembrane region" description="Helical" evidence="34">
    <location>
        <begin position="508"/>
        <end position="531"/>
    </location>
</feature>
<dbReference type="SUPFAM" id="SSF56502">
    <property type="entry name" value="gp120 core"/>
    <property type="match status" value="2"/>
</dbReference>
<keyword evidence="31 33" id="KW-1160">Virus entry into host cell</keyword>
<comment type="subcellular location">
    <molecule>Surface protein gp120</molecule>
    <subcellularLocation>
        <location evidence="33">Virion membrane</location>
        <topology evidence="33">Peripheral membrane protein</topology>
    </subcellularLocation>
    <subcellularLocation>
        <location evidence="33">Host cell membrane</location>
        <topology evidence="33">Peripheral membrane protein</topology>
    </subcellularLocation>
    <subcellularLocation>
        <location evidence="33">Host endosome membrane</location>
        <topology evidence="33">Single-pass type I membrane protein</topology>
    </subcellularLocation>
    <text evidence="33">The surface protein is not anchored to the viral envelope, but associates with the extravirion surface through its binding to TM. It is probably concentrated at the site of budding and incorporated into the virions possibly by contacts between the cytoplasmic tail of Env and the N-terminus of Gag.</text>
</comment>
<feature type="disulfide bond" evidence="33">
    <location>
        <begin position="53"/>
        <end position="73"/>
    </location>
</feature>
<feature type="region of interest" description="V2" evidence="33">
    <location>
        <begin position="161"/>
        <end position="200"/>
    </location>
</feature>
<feature type="region of interest" description="Immunosuppression" evidence="33">
    <location>
        <begin position="570"/>
        <end position="588"/>
    </location>
</feature>
<evidence type="ECO:0000259" key="36">
    <source>
        <dbReference type="Pfam" id="PF00516"/>
    </source>
</evidence>
<keyword evidence="18 33" id="KW-0946">Virion</keyword>
<dbReference type="GO" id="GO:1903908">
    <property type="term" value="P:positive regulation of plasma membrane raft polarization"/>
    <property type="evidence" value="ECO:0007669"/>
    <property type="project" value="UniProtKB-UniRule"/>
</dbReference>
<feature type="region of interest" description="Disordered" evidence="35">
    <location>
        <begin position="715"/>
        <end position="739"/>
    </location>
</feature>
<evidence type="ECO:0000256" key="20">
    <source>
        <dbReference type="ARBA" id="ARBA00022879"/>
    </source>
</evidence>
<comment type="miscellaneous">
    <text evidence="33">Inhibitors targeting HIV-1 viral envelope proteins are used as antiretroviral drugs. Attachment of virions to the cell surface via non-specific interactions and CD4 binding can be blocked by inhibitors that include cyanovirin-N, cyclotriazadisulfonamide analogs, PRO 2000, TNX 355 and PRO 542. In addition, BMS 806 can block CD4-induced conformational changes. Env interactions with the coreceptor molecules can be targeted by CCR5 antagonists including SCH-D, maraviroc (UK 427857) and aplaviroc (GW 873140), and the CXCR4 antagonist AMD 070. Fusion of viral and cellular membranes can be inhibited by peptides such as enfuvirtide and tifuvirtide (T 1249). Resistance to inhibitors associated with mutations in Env are observed. Most of the time, single mutations confer only a modest reduction in drug susceptibility. Combination of several mutations is usually required to develop a high-level drug resistance.</text>
</comment>
<dbReference type="InterPro" id="IPR037527">
    <property type="entry name" value="Gp160"/>
</dbReference>
<feature type="chain" id="PRO_5042640111" description="Transmembrane protein gp41" evidence="33">
    <location>
        <begin position="508"/>
        <end position="852"/>
    </location>
</feature>
<feature type="region of interest" description="MPER; binding to GalCer" evidence="33">
    <location>
        <begin position="658"/>
        <end position="679"/>
    </location>
</feature>
<proteinExistence type="inferred from homology"/>
<evidence type="ECO:0000313" key="38">
    <source>
        <dbReference type="EMBL" id="AEG76817.1"/>
    </source>
</evidence>
<comment type="similarity">
    <text evidence="33">Belongs to the HIV-1 env protein family.</text>
</comment>
<keyword evidence="24 33" id="KW-0175">Coiled coil</keyword>
<evidence type="ECO:0000256" key="22">
    <source>
        <dbReference type="ARBA" id="ARBA00022989"/>
    </source>
</evidence>
<evidence type="ECO:0000256" key="32">
    <source>
        <dbReference type="ARBA" id="ARBA00062028"/>
    </source>
</evidence>
<comment type="domain">
    <text evidence="33">Some of the most genetically diverse regions of the viral genome are present in Env. They are called variable regions 1 through 5 (V1 through V5). Coreceptor usage of gp120 is determined mainly by the primary structure of the third variable region (V3) in the outer domain of gp120. The sequence of V3 determines which coreceptor, CCR5 and/or CXCR4 (corresponding to R5/macrophage, X4/T cell and R5X4/T cell and macrophage tropism), is used to trigger the fusion potential of the Env complex, and hence which cells the virus can infect. Binding to CCR5 involves a region adjacent in addition to V3.</text>
</comment>
<evidence type="ECO:0000256" key="34">
    <source>
        <dbReference type="RuleBase" id="RU363095"/>
    </source>
</evidence>
<keyword evidence="8 33" id="KW-1170">Fusion of virus membrane with host endosomal membrane</keyword>
<dbReference type="GO" id="GO:1903911">
    <property type="term" value="P:positive regulation of receptor clustering"/>
    <property type="evidence" value="ECO:0007669"/>
    <property type="project" value="UniProtKB-UniRule"/>
</dbReference>
<comment type="function">
    <text evidence="33">Surface protein gp120: Attaches the virus to the host lymphoid cell by binding to the primary receptor CD4. This interaction induces a structural rearrangement creating a high affinity binding site for a chemokine coreceptor like CXCR4 and/or CCR5. Acts as a ligand for CD209/DC-SIGN and CLEC4M/DC-SIGNR, which are respectively found on dendritic cells (DCs), and on endothelial cells of liver sinusoids and lymph node sinuses. These interactions allow capture of viral particles at mucosal surfaces by these cells and subsequent transmission to permissive cells. HIV subverts the migration properties of dendritic cells to gain access to CD4+ T-cells in lymph nodes. Virus transmission to permissive T-cells occurs either in trans (without DCs infection, through viral capture and transmission), or in cis (following DCs productive infection, through the usual CD4-gp120 interaction), thereby inducing a robust infection. In trans infection, bound virions remain infectious over days and it is proposed that they are not degraded, but protected in non-lysosomal acidic organelles within the DCs close to the cell membrane thus contributing to the viral infectious potential during DCs' migration from the periphery to the lymphoid tissues. On arrival at lymphoid tissues, intact virions recycle back to DCs' cell surface allowing virus transmission to CD4+ T-cells.</text>
</comment>
<evidence type="ECO:0000256" key="28">
    <source>
        <dbReference type="ARBA" id="ARBA00023180"/>
    </source>
</evidence>
<evidence type="ECO:0000313" key="39">
    <source>
        <dbReference type="EMBL" id="AEG76818.1"/>
    </source>
</evidence>
<comment type="function">
    <text evidence="33">Transmembrane protein gp41: Acts as a class I viral fusion protein. Under the current model, the protein has at least 3 conformational states: pre-fusion native state, pre-hairpin intermediate state, and post-fusion hairpin state. During fusion of viral and target intracellular membranes, the coiled coil regions (heptad repeats) assume a trimer-of-hairpins structure, positioning the fusion peptide in close proximity to the C-terminal region of the ectodomain. The formation of this structure appears to drive apposition and subsequent fusion of viral and target cell membranes. Complete fusion occurs in host cell endosomes and is dynamin-dependent, however some lipid transfer might occur at the plasma membrane. The virus undergoes clathrin-dependent internalization long before endosomal fusion, thus minimizing the surface exposure of conserved viral epitopes during fusion and reducing the efficacy of inhibitors targeting these epitopes. Membranes fusion leads to delivery of the nucleocapsid into the cytoplasm.</text>
</comment>
<evidence type="ECO:0000256" key="11">
    <source>
        <dbReference type="ARBA" id="ARBA00022581"/>
    </source>
</evidence>
<evidence type="ECO:0000256" key="27">
    <source>
        <dbReference type="ARBA" id="ARBA00023157"/>
    </source>
</evidence>
<feature type="transmembrane region" description="Helical" evidence="34">
    <location>
        <begin position="674"/>
        <end position="701"/>
    </location>
</feature>
<dbReference type="EMBL" id="HQ908180">
    <property type="protein sequence ID" value="AEG76817.1"/>
    <property type="molecule type" value="Genomic_DNA"/>
</dbReference>
<comment type="domain">
    <text evidence="33">The membrane proximal external region (MPER) present in gp41 is a tryptophan-rich region recognized by the antibodies 2F5, Z13, and 4E10. MPER seems to play a role in fusion.</text>
</comment>
<keyword evidence="29 33" id="KW-0899">Viral immunoevasion</keyword>
<dbReference type="FunFam" id="2.170.40.20:FF:000003">
    <property type="entry name" value="Envelope glycoprotein gp160"/>
    <property type="match status" value="1"/>
</dbReference>
<evidence type="ECO:0000256" key="13">
    <source>
        <dbReference type="ARBA" id="ARBA00022685"/>
    </source>
</evidence>
<evidence type="ECO:0000256" key="7">
    <source>
        <dbReference type="ARBA" id="ARBA00022506"/>
    </source>
</evidence>
<dbReference type="GO" id="GO:0005198">
    <property type="term" value="F:structural molecule activity"/>
    <property type="evidence" value="ECO:0007669"/>
    <property type="project" value="UniProtKB-UniRule"/>
</dbReference>
<evidence type="ECO:0000256" key="16">
    <source>
        <dbReference type="ARBA" id="ARBA00022729"/>
    </source>
</evidence>
<keyword evidence="7 33" id="KW-1168">Fusion of virus membrane with host membrane</keyword>
<feature type="compositionally biased region" description="Basic and acidic residues" evidence="35">
    <location>
        <begin position="722"/>
        <end position="739"/>
    </location>
</feature>
<comment type="caution">
    <text evidence="33 34">Lacks conserved residue(s) required for the propagation of feature annotation.</text>
</comment>
<evidence type="ECO:0000256" key="6">
    <source>
        <dbReference type="ARBA" id="ARBA00004650"/>
    </source>
</evidence>
<keyword evidence="14 33" id="KW-0812">Transmembrane</keyword>
<feature type="site" description="Cleavage; by host furin" evidence="33">
    <location>
        <begin position="507"/>
        <end position="508"/>
    </location>
</feature>
<keyword evidence="11 33" id="KW-0945">Host-virus interaction</keyword>
<comment type="domain">
    <text evidence="33">The CD4-binding region is targeted by the antibody b12.</text>
</comment>
<comment type="PTM">
    <text evidence="33">Specific enzymatic cleavages in vivo yield mature proteins. Envelope glycoproteins are synthesized as a inactive precursor that is heavily N-glycosylated and processed likely by host cell furin in the Golgi to yield the mature SU and TM proteins. The cleavage site between SU and TM requires the minimal sequence [KR]-X-[KR]-R. About 2 of the 9 disulfide bonds of gp41 are reduced by P4HB/PDI, following binding to CD4 receptor.</text>
</comment>
<evidence type="ECO:0000256" key="33">
    <source>
        <dbReference type="HAMAP-Rule" id="MF_04083"/>
    </source>
</evidence>
<evidence type="ECO:0000256" key="10">
    <source>
        <dbReference type="ARBA" id="ARBA00022570"/>
    </source>
</evidence>
<keyword evidence="17 33" id="KW-1161">Viral attachment to host cell</keyword>
<dbReference type="GO" id="GO:0019064">
    <property type="term" value="P:fusion of virus membrane with host plasma membrane"/>
    <property type="evidence" value="ECO:0007669"/>
    <property type="project" value="UniProtKB-UniRule"/>
</dbReference>
<evidence type="ECO:0000256" key="15">
    <source>
        <dbReference type="ARBA" id="ARBA00022703"/>
    </source>
</evidence>
<evidence type="ECO:0000259" key="37">
    <source>
        <dbReference type="Pfam" id="PF00517"/>
    </source>
</evidence>
<keyword evidence="9 33" id="KW-1032">Host cell membrane</keyword>
<sequence>MRVTGTRMNYQHLWRWGTMLLGMLMIYSAAGNLWVTVYYGVPVWKEATTTLFCASDAKAYDTEAHNIWATHACVPTDPNPQEVELGNVTENFNMWKNDMVEQMHADIISLWDQSLKPCVKLTPLCVTLNCTDVSTTTDVSNSTNNTNRSVEGEMKGEIKNCSFNVTGGIRDKIQKEYALLYKLDLVSIDNSNNSYRLISCNTSVITQACPKTSFEPIPIHYCAPAGFALLKCNNKTFTGTGPCKNVSTVQCTHGIRPVVSTQLLLNGSLAEEDTMIRSANFSNNAKIIIVQLNESVTINCTRPSNNTRKSIHIAPGRAFYATDIIGDIRQAHCNLSETAWKNTIQRIAGKLREQFGKNKTIIFNQSSGGDPEIVMHTFNCGGEFFYCNTTGLFNSTWNSTEGSNNDGKNITLQCRIKQIINLWQEVGKAMYAPPIRGEIRCSSNITGLLLTRDGGNDTENIETFRPAGGDMRDNWRSELYKYKVVKIEPLGVAPTKAKRRVVQREKRAVGIGAIFLGFLGAAGSTMGAASVTLTVQARQLLSGIVQQQNNLLRAIEAQQSLLQLTVWGIKQLQARVLAVERYLKDQQLLGIWGCSGKLICTTAVPWNSSWSNKSLDEIWNNMTWMEWEREIDNYTNVIYSLIEKSQNQQEKNEQELLALDQWASLWNWFDITKWLWYIKIFIMIVGGLIGLRIVFSVLSIVNRVRKGYSPLSFQTRFPAPRGPDRPEGIEEGGGERDSDRFGQSVNGFFALIWVDLRNLILFSYHRLRDLLLIITRIVELLGRRGWELLKYLWSLLQYWSQELKKSAVSLLDAIALAVAEGTDRVLEALQRAGRAILHIPRRIRQGFERALQ</sequence>
<keyword evidence="25 33" id="KW-0472">Membrane</keyword>
<feature type="region of interest" description="V5" evidence="33">
    <location>
        <begin position="457"/>
        <end position="467"/>
    </location>
</feature>
<comment type="function">
    <text evidence="33">Envelope glycoprotein gp160: Oligomerizes in the host endoplasmic reticulum into predominantly trimers. In a second time, gp160 transits in the host Golgi, where glycosylation is completed. The precursor is then proteolytically cleaved in the trans-Golgi and thereby activated by cellular furin or furin-like proteases to produce gp120 and gp41.</text>
</comment>
<dbReference type="GO" id="GO:0044175">
    <property type="term" value="C:host cell endosome membrane"/>
    <property type="evidence" value="ECO:0007669"/>
    <property type="project" value="UniProtKB-SubCell"/>
</dbReference>
<reference evidence="39" key="1">
    <citation type="journal article" date="2011" name="PLoS ONE">
        <title>Cross-Sectional Detection of Acute HIV Infection: Timing of Transmission, Inflammation and Antiretroviral Therapy.</title>
        <authorList>
            <person name="Gay C."/>
            <person name="Dibben O."/>
            <person name="Anderson J.A."/>
            <person name="Stacey A."/>
            <person name="Mayo A.J."/>
            <person name="Norris P.J."/>
            <person name="Kuruc J.D."/>
            <person name="Salazar-Gonzalez J.F."/>
            <person name="Li H."/>
            <person name="Keele B.F."/>
            <person name="Hicks C."/>
            <person name="Margolis D."/>
            <person name="Ferrari G."/>
            <person name="Haynes B."/>
            <person name="Swanstrom R."/>
            <person name="Shaw G.M."/>
            <person name="Hahn B.H."/>
            <person name="Eron J.J."/>
            <person name="Borrow P."/>
            <person name="Cohen M.S."/>
        </authorList>
    </citation>
    <scope>NUCLEOTIDE SEQUENCE</scope>
    <source>
        <strain evidence="38">700010252_A6</strain>
        <strain evidence="39">700010252_B13</strain>
    </source>
</reference>
<feature type="region of interest" description="CD4-binding loop" evidence="33">
    <location>
        <begin position="366"/>
        <end position="376"/>
    </location>
</feature>
<dbReference type="SUPFAM" id="SSF58069">
    <property type="entry name" value="Virus ectodomain"/>
    <property type="match status" value="1"/>
</dbReference>
<evidence type="ECO:0000256" key="29">
    <source>
        <dbReference type="ARBA" id="ARBA00023280"/>
    </source>
</evidence>
<keyword evidence="10 33" id="KW-1165">Clathrin-mediated endocytosis of virus by host</keyword>
<keyword evidence="28 33" id="KW-0325">Glycoprotein</keyword>
<dbReference type="InterPro" id="IPR000777">
    <property type="entry name" value="HIV1_Gp120"/>
</dbReference>
<dbReference type="GO" id="GO:0019082">
    <property type="term" value="P:viral protein processing"/>
    <property type="evidence" value="ECO:0007669"/>
    <property type="project" value="UniProtKB-UniRule"/>
</dbReference>
<accession>F6LCI8</accession>
<feature type="chain" id="PRO_5042640110" description="Envelope glycoprotein gp160" evidence="33">
    <location>
        <begin position="32"/>
        <end position="852"/>
    </location>
</feature>
<dbReference type="Pfam" id="PF00517">
    <property type="entry name" value="GP41"/>
    <property type="match status" value="1"/>
</dbReference>
<evidence type="ECO:0000256" key="2">
    <source>
        <dbReference type="ARBA" id="ARBA00004433"/>
    </source>
</evidence>
<dbReference type="GO" id="GO:0019062">
    <property type="term" value="P:virion attachment to host cell"/>
    <property type="evidence" value="ECO:0007669"/>
    <property type="project" value="UniProtKB-UniRule"/>
</dbReference>
<evidence type="ECO:0000256" key="18">
    <source>
        <dbReference type="ARBA" id="ARBA00022844"/>
    </source>
</evidence>
<feature type="short sequence motif" description="YXXL motif; contains endocytosis signal" evidence="33">
    <location>
        <begin position="708"/>
        <end position="711"/>
    </location>
</feature>
<comment type="domain">
    <text evidence="33">The YXXL motif is involved in determining the exact site of viral release at the surface of infected mononuclear cells and promotes endocytosis. YXXL and di-leucine endocytosis motifs interact directly or indirectly with the clathrin adapter complexes, opperate independently, and their activities are not additive.</text>
</comment>
<evidence type="ECO:0000256" key="19">
    <source>
        <dbReference type="ARBA" id="ARBA00022870"/>
    </source>
</evidence>
<evidence type="ECO:0000256" key="25">
    <source>
        <dbReference type="ARBA" id="ARBA00023136"/>
    </source>
</evidence>
<comment type="subunit">
    <text evidence="32">The mature envelope protein (Env) consists of a homotrimer of non-covalently associated gp120-gp41 heterodimers. The resulting complex protrudes from the virus surface as a spike. There seems to be as few as 10 spikes on the average virion. Interacts with host CD4, CCR5 and CXCR4. Gp120 also interacts with the C-type lectins CD209/DC-SIGN and CLEC4M/DC-SIGNR (collectively referred to as DC-SIGN(R)). Gp120 and gp41 interact with GalCer. Gp120 interacts with host ITGA4/ITGB7 complex; on CD4+ T-cells, this interaction results in rapid activation of integrin ITGAL/LFA-1, which facilitates efficient cell-to-cell spreading of HIV-1. Gp120 interacts with cell-associated heparan sulfate; this interaction increases virus infectivity on permissive cells and may be involved in infection of CD4- cells.</text>
</comment>
<evidence type="ECO:0000256" key="30">
    <source>
        <dbReference type="ARBA" id="ARBA00023288"/>
    </source>
</evidence>
<evidence type="ECO:0000256" key="23">
    <source>
        <dbReference type="ARBA" id="ARBA00023046"/>
    </source>
</evidence>
<evidence type="ECO:0000256" key="24">
    <source>
        <dbReference type="ARBA" id="ARBA00023054"/>
    </source>
</evidence>
<dbReference type="GO" id="GO:0016020">
    <property type="term" value="C:membrane"/>
    <property type="evidence" value="ECO:0007669"/>
    <property type="project" value="UniProtKB-UniRule"/>
</dbReference>
<keyword evidence="19 33" id="KW-1043">Host membrane</keyword>
<keyword evidence="16 33" id="KW-0732">Signal</keyword>
<comment type="PTM">
    <text evidence="33">Palmitoylation of the transmembrane protein and of Env polyprotein (prior to its proteolytic cleavage) is essential for their association with host cell membrane lipid rafts. Palmitoylation is therefore required for envelope trafficking to classical lipid rafts, but not for viral replication.</text>
</comment>
<feature type="transmembrane region" description="Helical" evidence="34">
    <location>
        <begin position="20"/>
        <end position="41"/>
    </location>
</feature>
<evidence type="ECO:0000256" key="9">
    <source>
        <dbReference type="ARBA" id="ARBA00022511"/>
    </source>
</evidence>
<dbReference type="GO" id="GO:0075512">
    <property type="term" value="P:clathrin-dependent endocytosis of virus by host cell"/>
    <property type="evidence" value="ECO:0007669"/>
    <property type="project" value="UniProtKB-UniRule"/>
</dbReference>
<evidence type="ECO:0000256" key="35">
    <source>
        <dbReference type="SAM" id="MobiDB-lite"/>
    </source>
</evidence>
<keyword evidence="13 33" id="KW-0165">Cleavage on pair of basic residues</keyword>
<evidence type="ECO:0000256" key="3">
    <source>
        <dbReference type="ARBA" id="ARBA00004505"/>
    </source>
</evidence>
<name>F6LCI8_HV1</name>
<keyword evidence="27 33" id="KW-1015">Disulfide bond</keyword>
<feature type="disulfide bond" evidence="33">
    <location>
        <begin position="594"/>
        <end position="600"/>
    </location>
</feature>
<dbReference type="GO" id="GO:0039654">
    <property type="term" value="P:fusion of virus membrane with host endosome membrane"/>
    <property type="evidence" value="ECO:0007669"/>
    <property type="project" value="UniProtKB-UniRule"/>
</dbReference>
<evidence type="ECO:0000256" key="21">
    <source>
        <dbReference type="ARBA" id="ARBA00022890"/>
    </source>
</evidence>
<feature type="domain" description="Human immunodeficiency virus 1 envelope glycoprotein Gp120" evidence="36">
    <location>
        <begin position="33"/>
        <end position="507"/>
    </location>
</feature>
<dbReference type="InterPro" id="IPR000328">
    <property type="entry name" value="GP41-like"/>
</dbReference>
<feature type="coiled-coil region" evidence="33">
    <location>
        <begin position="629"/>
        <end position="663"/>
    </location>
</feature>
<evidence type="ECO:0000256" key="31">
    <source>
        <dbReference type="ARBA" id="ARBA00023296"/>
    </source>
</evidence>
<comment type="subcellular location">
    <subcellularLocation>
        <location evidence="3">Host cell membrane</location>
        <topology evidence="3">Peripheral membrane protein</topology>
    </subcellularLocation>
    <subcellularLocation>
        <location evidence="1">Host cell membrane</location>
        <topology evidence="1">Single-pass type I membrane protein</topology>
    </subcellularLocation>
    <subcellularLocation>
        <location evidence="2">Host endosome membrane</location>
        <topology evidence="2">Peripheral membrane protein</topology>
    </subcellularLocation>
    <subcellularLocation>
        <location evidence="5">Host endosome membrane</location>
        <topology evidence="5">Single-pass type I membrane protein</topology>
    </subcellularLocation>
    <subcellularLocation>
        <location evidence="6">Virion membrane</location>
        <topology evidence="6">Peripheral membrane protein</topology>
    </subcellularLocation>
    <subcellularLocation>
        <location evidence="4">Virion membrane</location>
        <topology evidence="4">Single-pass type I membrane protein</topology>
    </subcellularLocation>
</comment>
<dbReference type="Gene3D" id="1.20.5.490">
    <property type="entry name" value="Single helix bin"/>
    <property type="match status" value="1"/>
</dbReference>
<feature type="region of interest" description="Fusion peptide" evidence="33">
    <location>
        <begin position="508"/>
        <end position="528"/>
    </location>
</feature>
<dbReference type="EMBL" id="HQ908181">
    <property type="protein sequence ID" value="AEG76818.1"/>
    <property type="molecule type" value="Genomic_DNA"/>
</dbReference>
<keyword evidence="23 33" id="KW-1039">Host endosome</keyword>
<evidence type="ECO:0000256" key="14">
    <source>
        <dbReference type="ARBA" id="ARBA00022692"/>
    </source>
</evidence>
<keyword evidence="20 33" id="KW-0261">Viral envelope protein</keyword>
<organism evidence="39">
    <name type="scientific">Human immunodeficiency virus type 1</name>
    <name type="common">HIV-1</name>
    <dbReference type="NCBI Taxonomy" id="11676"/>
    <lineage>
        <taxon>Viruses</taxon>
        <taxon>Riboviria</taxon>
        <taxon>Pararnavirae</taxon>
        <taxon>Artverviricota</taxon>
        <taxon>Revtraviricetes</taxon>
        <taxon>Ortervirales</taxon>
        <taxon>Retroviridae</taxon>
        <taxon>Orthoretrovirinae</taxon>
        <taxon>Lentivirus</taxon>
        <taxon>Lentivirus humimdef1</taxon>
    </lineage>
</organism>
<dbReference type="GO" id="GO:0019031">
    <property type="term" value="C:viral envelope"/>
    <property type="evidence" value="ECO:0007669"/>
    <property type="project" value="UniProtKB-KW"/>
</dbReference>
<keyword evidence="30 33" id="KW-0449">Lipoprotein</keyword>